<evidence type="ECO:0000256" key="2">
    <source>
        <dbReference type="SAM" id="SignalP"/>
    </source>
</evidence>
<dbReference type="PROSITE" id="PS51257">
    <property type="entry name" value="PROKAR_LIPOPROTEIN"/>
    <property type="match status" value="1"/>
</dbReference>
<gene>
    <name evidence="3" type="ORF">IV01_23805</name>
</gene>
<feature type="chain" id="PRO_5001798477" description="Outer membrane lipoprotein OprI" evidence="2">
    <location>
        <begin position="19"/>
        <end position="84"/>
    </location>
</feature>
<keyword evidence="4" id="KW-1185">Reference proteome</keyword>
<sequence length="84" mass="9188">MKQLSLLLLLTVVLGTTAGCSNQHSKEMSQRMEDAENSAATARLRADEAYNKAEMAMSAANQAQRTADEANERASRMVEKASRK</sequence>
<evidence type="ECO:0000313" key="3">
    <source>
        <dbReference type="EMBL" id="KFE51285.1"/>
    </source>
</evidence>
<accession>A0A085V772</accession>
<proteinExistence type="predicted"/>
<protein>
    <recommendedName>
        <fullName evidence="5">Outer membrane lipoprotein OprI</fullName>
    </recommendedName>
</protein>
<dbReference type="NCBIfam" id="NF040598">
    <property type="entry name" value="Ala_zip_lipo"/>
    <property type="match status" value="1"/>
</dbReference>
<organism evidence="3 4">
    <name type="scientific">Pseudomonas syringae</name>
    <dbReference type="NCBI Taxonomy" id="317"/>
    <lineage>
        <taxon>Bacteria</taxon>
        <taxon>Pseudomonadati</taxon>
        <taxon>Pseudomonadota</taxon>
        <taxon>Gammaproteobacteria</taxon>
        <taxon>Pseudomonadales</taxon>
        <taxon>Pseudomonadaceae</taxon>
        <taxon>Pseudomonas</taxon>
    </lineage>
</organism>
<evidence type="ECO:0000256" key="1">
    <source>
        <dbReference type="SAM" id="MobiDB-lite"/>
    </source>
</evidence>
<name>A0A085V772_PSESX</name>
<dbReference type="RefSeq" id="WP_050507983.1">
    <property type="nucleotide sequence ID" value="NZ_JPQU01000089.1"/>
</dbReference>
<feature type="signal peptide" evidence="2">
    <location>
        <begin position="1"/>
        <end position="18"/>
    </location>
</feature>
<dbReference type="AlphaFoldDB" id="A0A085V772"/>
<keyword evidence="2" id="KW-0732">Signal</keyword>
<evidence type="ECO:0008006" key="5">
    <source>
        <dbReference type="Google" id="ProtNLM"/>
    </source>
</evidence>
<dbReference type="Pfam" id="PF11839">
    <property type="entry name" value="Alanine_zipper"/>
    <property type="match status" value="1"/>
</dbReference>
<dbReference type="OrthoDB" id="6896758at2"/>
<feature type="region of interest" description="Disordered" evidence="1">
    <location>
        <begin position="57"/>
        <end position="84"/>
    </location>
</feature>
<comment type="caution">
    <text evidence="3">The sequence shown here is derived from an EMBL/GenBank/DDBJ whole genome shotgun (WGS) entry which is preliminary data.</text>
</comment>
<dbReference type="InterPro" id="IPR021793">
    <property type="entry name" value="Oprl"/>
</dbReference>
<dbReference type="Proteomes" id="UP000028631">
    <property type="component" value="Unassembled WGS sequence"/>
</dbReference>
<dbReference type="EMBL" id="JPQU01000089">
    <property type="protein sequence ID" value="KFE51285.1"/>
    <property type="molecule type" value="Genomic_DNA"/>
</dbReference>
<reference evidence="3 4" key="1">
    <citation type="submission" date="2014-07" db="EMBL/GenBank/DDBJ databases">
        <title>Draft Genome Sequences of Environmental Pseudomonas syringae strains.</title>
        <authorList>
            <person name="Baltrus D.A."/>
            <person name="Berge O."/>
            <person name="Morris C."/>
        </authorList>
    </citation>
    <scope>NUCLEOTIDE SEQUENCE [LARGE SCALE GENOMIC DNA]</scope>
    <source>
        <strain evidence="3 4">GAW0119</strain>
    </source>
</reference>
<dbReference type="PATRIC" id="fig|317.175.peg.4967"/>
<evidence type="ECO:0000313" key="4">
    <source>
        <dbReference type="Proteomes" id="UP000028631"/>
    </source>
</evidence>
<feature type="compositionally biased region" description="Basic and acidic residues" evidence="1">
    <location>
        <begin position="66"/>
        <end position="84"/>
    </location>
</feature>